<feature type="non-terminal residue" evidence="2">
    <location>
        <position position="388"/>
    </location>
</feature>
<reference evidence="2 3" key="1">
    <citation type="submission" date="2024-05" db="EMBL/GenBank/DDBJ databases">
        <title>Genome sequencing and assembly of Indian major carp, Cirrhinus mrigala (Hamilton, 1822).</title>
        <authorList>
            <person name="Mohindra V."/>
            <person name="Chowdhury L.M."/>
            <person name="Lal K."/>
            <person name="Jena J.K."/>
        </authorList>
    </citation>
    <scope>NUCLEOTIDE SEQUENCE [LARGE SCALE GENOMIC DNA]</scope>
    <source>
        <strain evidence="2">CM1030</strain>
        <tissue evidence="2">Blood</tissue>
    </source>
</reference>
<feature type="compositionally biased region" description="Basic and acidic residues" evidence="1">
    <location>
        <begin position="131"/>
        <end position="143"/>
    </location>
</feature>
<feature type="compositionally biased region" description="Basic and acidic residues" evidence="1">
    <location>
        <begin position="283"/>
        <end position="293"/>
    </location>
</feature>
<evidence type="ECO:0000313" key="2">
    <source>
        <dbReference type="EMBL" id="KAL0165360.1"/>
    </source>
</evidence>
<proteinExistence type="predicted"/>
<sequence>SAQQEPQTAQITTSTLVQQNPAASQTSSSNPLPFIVPRIHAVPGKTVFTLGSPAAPGLQNGLLGKAGMFSFRICPPSVESKTVSLEQTGNAPESAGTASTLLLPGGYRLIKLPMFVNASASGPTASVAAQRTEKSTEKSRESETTQENPTSRSPADTHEDPTTHQSSVSIKTEPGEDPLSGDAAPVIIKVESYSDSLQTDAGRCGSGSDRPEPEKSSVHIKIEPYDDTDQTRQTDDSQNPKNGGDSPLLVKTEEPGDEAITNVKRLETHRSSDRSSSVTDAQQHLREREEMTDTTRVGAGFSCSLFEGRTSSVFARQSFTAPPEHAHACDSAGRRAEHRPEENQNSIDWLWRRKRRASDDPRADSDAEFNESSSAFMYSSDGWTTEDS</sequence>
<feature type="region of interest" description="Disordered" evidence="1">
    <location>
        <begin position="316"/>
        <end position="388"/>
    </location>
</feature>
<gene>
    <name evidence="2" type="ORF">M9458_041113</name>
</gene>
<accession>A0ABD0NV26</accession>
<comment type="caution">
    <text evidence="2">The sequence shown here is derived from an EMBL/GenBank/DDBJ whole genome shotgun (WGS) entry which is preliminary data.</text>
</comment>
<dbReference type="AlphaFoldDB" id="A0ABD0NV26"/>
<feature type="compositionally biased region" description="Basic and acidic residues" evidence="1">
    <location>
        <begin position="209"/>
        <end position="235"/>
    </location>
</feature>
<dbReference type="EMBL" id="JAMKFB020000020">
    <property type="protein sequence ID" value="KAL0165360.1"/>
    <property type="molecule type" value="Genomic_DNA"/>
</dbReference>
<feature type="compositionally biased region" description="Basic and acidic residues" evidence="1">
    <location>
        <begin position="264"/>
        <end position="273"/>
    </location>
</feature>
<feature type="region of interest" description="Disordered" evidence="1">
    <location>
        <begin position="122"/>
        <end position="297"/>
    </location>
</feature>
<feature type="non-terminal residue" evidence="2">
    <location>
        <position position="1"/>
    </location>
</feature>
<feature type="compositionally biased region" description="Basic and acidic residues" evidence="1">
    <location>
        <begin position="324"/>
        <end position="342"/>
    </location>
</feature>
<evidence type="ECO:0000313" key="3">
    <source>
        <dbReference type="Proteomes" id="UP001529510"/>
    </source>
</evidence>
<organism evidence="2 3">
    <name type="scientific">Cirrhinus mrigala</name>
    <name type="common">Mrigala</name>
    <dbReference type="NCBI Taxonomy" id="683832"/>
    <lineage>
        <taxon>Eukaryota</taxon>
        <taxon>Metazoa</taxon>
        <taxon>Chordata</taxon>
        <taxon>Craniata</taxon>
        <taxon>Vertebrata</taxon>
        <taxon>Euteleostomi</taxon>
        <taxon>Actinopterygii</taxon>
        <taxon>Neopterygii</taxon>
        <taxon>Teleostei</taxon>
        <taxon>Ostariophysi</taxon>
        <taxon>Cypriniformes</taxon>
        <taxon>Cyprinidae</taxon>
        <taxon>Labeoninae</taxon>
        <taxon>Labeonini</taxon>
        <taxon>Cirrhinus</taxon>
    </lineage>
</organism>
<feature type="region of interest" description="Disordered" evidence="1">
    <location>
        <begin position="1"/>
        <end position="30"/>
    </location>
</feature>
<feature type="compositionally biased region" description="Polar residues" evidence="1">
    <location>
        <begin position="370"/>
        <end position="388"/>
    </location>
</feature>
<name>A0ABD0NV26_CIRMR</name>
<evidence type="ECO:0000256" key="1">
    <source>
        <dbReference type="SAM" id="MobiDB-lite"/>
    </source>
</evidence>
<dbReference type="Proteomes" id="UP001529510">
    <property type="component" value="Unassembled WGS sequence"/>
</dbReference>
<keyword evidence="3" id="KW-1185">Reference proteome</keyword>
<protein>
    <submittedName>
        <fullName evidence="2">Uncharacterized protein</fullName>
    </submittedName>
</protein>